<organism evidence="4 5">
    <name type="scientific">Lithocarpus litseifolius</name>
    <dbReference type="NCBI Taxonomy" id="425828"/>
    <lineage>
        <taxon>Eukaryota</taxon>
        <taxon>Viridiplantae</taxon>
        <taxon>Streptophyta</taxon>
        <taxon>Embryophyta</taxon>
        <taxon>Tracheophyta</taxon>
        <taxon>Spermatophyta</taxon>
        <taxon>Magnoliopsida</taxon>
        <taxon>eudicotyledons</taxon>
        <taxon>Gunneridae</taxon>
        <taxon>Pentapetalae</taxon>
        <taxon>rosids</taxon>
        <taxon>fabids</taxon>
        <taxon>Fagales</taxon>
        <taxon>Fagaceae</taxon>
        <taxon>Lithocarpus</taxon>
    </lineage>
</organism>
<dbReference type="PANTHER" id="PTHR31286:SF167">
    <property type="entry name" value="OS09G0268800 PROTEIN"/>
    <property type="match status" value="1"/>
</dbReference>
<feature type="domain" description="DUF4283" evidence="2">
    <location>
        <begin position="28"/>
        <end position="112"/>
    </location>
</feature>
<evidence type="ECO:0000259" key="2">
    <source>
        <dbReference type="Pfam" id="PF14111"/>
    </source>
</evidence>
<evidence type="ECO:0000256" key="1">
    <source>
        <dbReference type="SAM" id="MobiDB-lite"/>
    </source>
</evidence>
<feature type="region of interest" description="Disordered" evidence="1">
    <location>
        <begin position="384"/>
        <end position="405"/>
    </location>
</feature>
<dbReference type="Pfam" id="PF14111">
    <property type="entry name" value="DUF4283"/>
    <property type="match status" value="1"/>
</dbReference>
<feature type="compositionally biased region" description="Basic and acidic residues" evidence="1">
    <location>
        <begin position="444"/>
        <end position="460"/>
    </location>
</feature>
<feature type="compositionally biased region" description="Polar residues" evidence="1">
    <location>
        <begin position="313"/>
        <end position="326"/>
    </location>
</feature>
<evidence type="ECO:0000313" key="4">
    <source>
        <dbReference type="EMBL" id="KAL0002652.1"/>
    </source>
</evidence>
<feature type="region of interest" description="Disordered" evidence="1">
    <location>
        <begin position="290"/>
        <end position="326"/>
    </location>
</feature>
<feature type="compositionally biased region" description="Polar residues" evidence="1">
    <location>
        <begin position="295"/>
        <end position="305"/>
    </location>
</feature>
<dbReference type="Pfam" id="PF14392">
    <property type="entry name" value="zf-CCHC_4"/>
    <property type="match status" value="1"/>
</dbReference>
<dbReference type="PANTHER" id="PTHR31286">
    <property type="entry name" value="GLYCINE-RICH CELL WALL STRUCTURAL PROTEIN 1.8-LIKE"/>
    <property type="match status" value="1"/>
</dbReference>
<dbReference type="InterPro" id="IPR025558">
    <property type="entry name" value="DUF4283"/>
</dbReference>
<reference evidence="4 5" key="1">
    <citation type="submission" date="2024-01" db="EMBL/GenBank/DDBJ databases">
        <title>A telomere-to-telomere, gap-free genome of sweet tea (Lithocarpus litseifolius).</title>
        <authorList>
            <person name="Zhou J."/>
        </authorList>
    </citation>
    <scope>NUCLEOTIDE SEQUENCE [LARGE SCALE GENOMIC DNA]</scope>
    <source>
        <strain evidence="4">Zhou-2022a</strain>
        <tissue evidence="4">Leaf</tissue>
    </source>
</reference>
<accession>A0AAW2CX50</accession>
<evidence type="ECO:0008006" key="6">
    <source>
        <dbReference type="Google" id="ProtNLM"/>
    </source>
</evidence>
<dbReference type="InterPro" id="IPR040256">
    <property type="entry name" value="At4g02000-like"/>
</dbReference>
<comment type="caution">
    <text evidence="4">The sequence shown here is derived from an EMBL/GenBank/DDBJ whole genome shotgun (WGS) entry which is preliminary data.</text>
</comment>
<dbReference type="Proteomes" id="UP001459277">
    <property type="component" value="Unassembled WGS sequence"/>
</dbReference>
<evidence type="ECO:0000313" key="5">
    <source>
        <dbReference type="Proteomes" id="UP001459277"/>
    </source>
</evidence>
<sequence length="470" mass="53936">MEDLTKSWSCLTLSESEGSSLRLSEEQAEVEHVLAVKFLTKRALNIDAIAKTFTPVWRAKNGFKIQKEGDHVVLFTFDDKSEMEKIVAAEPWSFDKHLMVIQNYDKEVDITEMEFKWVTFWVQVHDIPIRFRNRRVAERICEAIGKVNSMLDDNESEGDGFIRIRVTIDVSKPLSRGRVISLDSGKELWVSFRYERLPNICYWCGSLMHGDRDCEQWVETEGSFSKESKQFGPWIRAPPFFPSRKNVIKVPGFVSRRGKETPSTYPSPRGKPPVVVVRTGKPSPEIIRTEKETTANEQQGINGAESQDHLQESRQTSYNSGTFKNLNGKSMYEKEKRSADEIFKERIEEIDRELKRFDPKIISEAKNIADTGKENILASLPHTDDHSEDTQTARAQQFQHPMPPSRAPLAVIEENTMQKIERGVTWKRITRTEKGTDVVMEDTVGGKRRGESKDDQSELLKKRKVSQVPP</sequence>
<keyword evidence="5" id="KW-1185">Reference proteome</keyword>
<dbReference type="InterPro" id="IPR025836">
    <property type="entry name" value="Zn_knuckle_CX2CX4HX4C"/>
</dbReference>
<evidence type="ECO:0000259" key="3">
    <source>
        <dbReference type="Pfam" id="PF14392"/>
    </source>
</evidence>
<feature type="domain" description="Zinc knuckle CX2CX4HX4C" evidence="3">
    <location>
        <begin position="168"/>
        <end position="215"/>
    </location>
</feature>
<dbReference type="EMBL" id="JAZDWU010000005">
    <property type="protein sequence ID" value="KAL0002652.1"/>
    <property type="molecule type" value="Genomic_DNA"/>
</dbReference>
<dbReference type="AlphaFoldDB" id="A0AAW2CX50"/>
<feature type="region of interest" description="Disordered" evidence="1">
    <location>
        <begin position="433"/>
        <end position="470"/>
    </location>
</feature>
<protein>
    <recommendedName>
        <fullName evidence="6">CCHC-type domain-containing protein</fullName>
    </recommendedName>
</protein>
<feature type="compositionally biased region" description="Basic residues" evidence="1">
    <location>
        <begin position="461"/>
        <end position="470"/>
    </location>
</feature>
<name>A0AAW2CX50_9ROSI</name>
<proteinExistence type="predicted"/>
<gene>
    <name evidence="4" type="ORF">SO802_016433</name>
</gene>